<dbReference type="EMBL" id="ABLOKC030000030">
    <property type="protein sequence ID" value="EML1473461.1"/>
    <property type="molecule type" value="Genomic_DNA"/>
</dbReference>
<reference evidence="3" key="2">
    <citation type="submission" date="2024-02" db="EMBL/GenBank/DDBJ databases">
        <authorList>
            <consortium name="Clinical and Environmental Microbiology Branch: Whole genome sequencing antimicrobial resistance pathogens in the healthcare setting"/>
        </authorList>
    </citation>
    <scope>NUCLEOTIDE SEQUENCE</scope>
    <source>
        <strain evidence="3">2021DK-00143</strain>
    </source>
</reference>
<feature type="domain" description="Transcriptional regulator SgrR N-terminal HTH" evidence="2">
    <location>
        <begin position="7"/>
        <end position="118"/>
    </location>
</feature>
<dbReference type="GO" id="GO:1904680">
    <property type="term" value="F:peptide transmembrane transporter activity"/>
    <property type="evidence" value="ECO:0007669"/>
    <property type="project" value="TreeGrafter"/>
</dbReference>
<gene>
    <name evidence="4" type="ORF">ABW06_08610</name>
    <name evidence="3" type="ORF">QEG54_004265</name>
</gene>
<evidence type="ECO:0000313" key="3">
    <source>
        <dbReference type="EMBL" id="EML1473461.1"/>
    </source>
</evidence>
<dbReference type="Pfam" id="PF00496">
    <property type="entry name" value="SBP_bac_5"/>
    <property type="match status" value="1"/>
</dbReference>
<evidence type="ECO:0000313" key="5">
    <source>
        <dbReference type="Proteomes" id="UP000036196"/>
    </source>
</evidence>
<dbReference type="STRING" id="61647.LG71_23105"/>
<comment type="caution">
    <text evidence="4">The sequence shown here is derived from an EMBL/GenBank/DDBJ whole genome shotgun (WGS) entry which is preliminary data.</text>
</comment>
<dbReference type="InterPro" id="IPR039424">
    <property type="entry name" value="SBP_5"/>
</dbReference>
<organism evidence="4 5">
    <name type="scientific">Pluralibacter gergoviae</name>
    <name type="common">Enterobacter gergoviae</name>
    <dbReference type="NCBI Taxonomy" id="61647"/>
    <lineage>
        <taxon>Bacteria</taxon>
        <taxon>Pseudomonadati</taxon>
        <taxon>Pseudomonadota</taxon>
        <taxon>Gammaproteobacteria</taxon>
        <taxon>Enterobacterales</taxon>
        <taxon>Enterobacteriaceae</taxon>
        <taxon>Pluralibacter</taxon>
    </lineage>
</organism>
<dbReference type="PANTHER" id="PTHR30290">
    <property type="entry name" value="PERIPLASMIC BINDING COMPONENT OF ABC TRANSPORTER"/>
    <property type="match status" value="1"/>
</dbReference>
<dbReference type="eggNOG" id="COG4533">
    <property type="taxonomic scope" value="Bacteria"/>
</dbReference>
<dbReference type="SUPFAM" id="SSF53850">
    <property type="entry name" value="Periplasmic binding protein-like II"/>
    <property type="match status" value="1"/>
</dbReference>
<dbReference type="InterPro" id="IPR025370">
    <property type="entry name" value="SgrR_HTH_N"/>
</dbReference>
<proteinExistence type="predicted"/>
<dbReference type="Gene3D" id="3.40.190.10">
    <property type="entry name" value="Periplasmic binding protein-like II"/>
    <property type="match status" value="1"/>
</dbReference>
<keyword evidence="5" id="KW-1185">Reference proteome</keyword>
<dbReference type="AlphaFoldDB" id="A0A0J5L815"/>
<reference evidence="4 5" key="1">
    <citation type="submission" date="2015-05" db="EMBL/GenBank/DDBJ databases">
        <title>Genome sequences of Pluralibacter gergoviae.</title>
        <authorList>
            <person name="Greninger A.L."/>
            <person name="Miller S."/>
        </authorList>
    </citation>
    <scope>NUCLEOTIDE SEQUENCE [LARGE SCALE GENOMIC DNA]</scope>
    <source>
        <strain evidence="4 5">JS81F13</strain>
    </source>
</reference>
<dbReference type="GO" id="GO:0015833">
    <property type="term" value="P:peptide transport"/>
    <property type="evidence" value="ECO:0007669"/>
    <property type="project" value="TreeGrafter"/>
</dbReference>
<dbReference type="PANTHER" id="PTHR30290:SF19">
    <property type="entry name" value="ABC TRANSPORTER PERIPLASMIC BINDING PROTEIN"/>
    <property type="match status" value="1"/>
</dbReference>
<name>A0A0J5L815_PLUGE</name>
<dbReference type="RefSeq" id="WP_048278684.1">
    <property type="nucleotide sequence ID" value="NZ_LDZF01000007.1"/>
</dbReference>
<dbReference type="EMBL" id="LDZF01000007">
    <property type="protein sequence ID" value="KMK14384.1"/>
    <property type="molecule type" value="Genomic_DNA"/>
</dbReference>
<sequence length="567" mass="63955">MRQLNRLNQFQRLWQPSSGAPQQTTITELAARCFCSERHVRTLLRQASEAGWLRWRAQAGRGRRGTLTFLVDPEQLRNTMMEQALESGQQQSALALAQLAPVALRALLQPILGGRWQNNTATLRIPYYRPLEPLRPGFMPGRAEQHLSGQIFSGLTRFDSRADEPVGDLAHHWRIGDGGLRWHFYIRSTLRWHNGDPVHAAQLAERLEMLLALPPLRRLFASVRRIEATPGQGLTFILSRPDYWLAHRLASYCSRLAHPQQPETGTGPFRLQRFGPELIRLENHDRYHLGHPLIQAIEYWITPGLFGQDLGTSCRHPVQIAIGAPEELSSLQMVSRSISLGFCYLALRRSRRLSRAQAGRIINLIHRTPLLQNLPLDDDLIAPSRDLLPGWAIPLADDDPGVALPARLTLVYHLPVELHTMAERLRDLLAEQGCTLTVVFHNAKSWDDCPALADADLLMGDRLIGEAPEYVLEQWLRCDPLWPRVLGRVGYTRLGETLDAVQAKEDADVRHAALREVFHRLMADGTLTPLFNYQYKISAPPGVNGIALNALGWFDFTRAWLPAAGGE</sequence>
<feature type="domain" description="Solute-binding protein family 5" evidence="1">
    <location>
        <begin position="164"/>
        <end position="302"/>
    </location>
</feature>
<evidence type="ECO:0000259" key="2">
    <source>
        <dbReference type="Pfam" id="PF12793"/>
    </source>
</evidence>
<protein>
    <submittedName>
        <fullName evidence="4">Peptide ABC transporter substrate-binding protein</fullName>
    </submittedName>
    <submittedName>
        <fullName evidence="3">SgrR family transcriptional regulator</fullName>
    </submittedName>
</protein>
<dbReference type="PATRIC" id="fig|61647.15.peg.5029"/>
<evidence type="ECO:0000313" key="4">
    <source>
        <dbReference type="EMBL" id="KMK14384.1"/>
    </source>
</evidence>
<evidence type="ECO:0000259" key="1">
    <source>
        <dbReference type="Pfam" id="PF00496"/>
    </source>
</evidence>
<dbReference type="Pfam" id="PF12793">
    <property type="entry name" value="SgrR_N"/>
    <property type="match status" value="1"/>
</dbReference>
<dbReference type="InterPro" id="IPR000914">
    <property type="entry name" value="SBP_5_dom"/>
</dbReference>
<accession>A0A0J5L815</accession>
<dbReference type="Proteomes" id="UP000036196">
    <property type="component" value="Unassembled WGS sequence"/>
</dbReference>